<keyword evidence="6 11" id="KW-0808">Transferase</keyword>
<comment type="caution">
    <text evidence="13">The sequence shown here is derived from an EMBL/GenBank/DDBJ whole genome shotgun (WGS) entry which is preliminary data.</text>
</comment>
<name>A0A9X1DCI7_9SPHN</name>
<dbReference type="InterPro" id="IPR008284">
    <property type="entry name" value="MoCF_biosynth_CS"/>
</dbReference>
<protein>
    <recommendedName>
        <fullName evidence="11">Molybdopterin molybdenumtransferase</fullName>
        <ecNumber evidence="11">2.10.1.1</ecNumber>
    </recommendedName>
</protein>
<keyword evidence="14" id="KW-1185">Reference proteome</keyword>
<reference evidence="13" key="1">
    <citation type="submission" date="2021-05" db="EMBL/GenBank/DDBJ databases">
        <title>Genome of Sphingobium sp. strain.</title>
        <authorList>
            <person name="Fan R."/>
        </authorList>
    </citation>
    <scope>NUCLEOTIDE SEQUENCE</scope>
    <source>
        <strain evidence="13">H33</strain>
    </source>
</reference>
<dbReference type="Gene3D" id="3.90.105.10">
    <property type="entry name" value="Molybdopterin biosynthesis moea protein, domain 2"/>
    <property type="match status" value="1"/>
</dbReference>
<evidence type="ECO:0000256" key="8">
    <source>
        <dbReference type="ARBA" id="ARBA00022842"/>
    </source>
</evidence>
<dbReference type="EC" id="2.10.1.1" evidence="11"/>
<keyword evidence="7 11" id="KW-0479">Metal-binding</keyword>
<comment type="function">
    <text evidence="2 11">Catalyzes the insertion of molybdate into adenylated molybdopterin with the concomitant release of AMP.</text>
</comment>
<comment type="pathway">
    <text evidence="3 11">Cofactor biosynthesis; molybdopterin biosynthesis.</text>
</comment>
<dbReference type="AlphaFoldDB" id="A0A9X1DCI7"/>
<accession>A0A9X1DCI7</accession>
<evidence type="ECO:0000256" key="7">
    <source>
        <dbReference type="ARBA" id="ARBA00022723"/>
    </source>
</evidence>
<dbReference type="InterPro" id="IPR001453">
    <property type="entry name" value="MoaB/Mog_dom"/>
</dbReference>
<dbReference type="Gene3D" id="2.170.190.11">
    <property type="entry name" value="Molybdopterin biosynthesis moea protein, domain 3"/>
    <property type="match status" value="1"/>
</dbReference>
<dbReference type="NCBIfam" id="NF045515">
    <property type="entry name" value="Glp_gephyrin"/>
    <property type="match status" value="1"/>
</dbReference>
<keyword evidence="8 11" id="KW-0460">Magnesium</keyword>
<sequence length="401" mass="40816">MSLLPVEEAQARLFALATPLPARPMPLGEAIGRYLAEPLLAGRDQPWTDLSAMDGYAVRYADIPGPWTLAGEMAAGAVPPAQAIAPGTAMRIFTGAPMPAGADTVVLQEDVEARVGTVRMTGDGPGELGRHVRPRASDFALGDLLLPAGTCLGPPQIALAALAGHAELPVRPGPRVIILSTGDELVPPGAPCPPGKLPASNGIMLRAMIEGAGGTILDERLTPDDLPALTDALRAAGEADIIVTSGGASVGDHDLVRPALEAAGGSIDFWRIAMRPGKPLIVGRLDRAIVIGLPGNPVSALVTGALFLLPLVRHLAGASDAVPRPQAARLGADMAGVGNRTDFIRATLKDGIATPLGYQDSAAMRAAAQANALIIRPAGAAPAQAGDTALTLDWATLGLAG</sequence>
<dbReference type="Proteomes" id="UP001138757">
    <property type="component" value="Unassembled WGS sequence"/>
</dbReference>
<gene>
    <name evidence="13" type="ORF">KK488_11745</name>
</gene>
<dbReference type="SUPFAM" id="SSF53218">
    <property type="entry name" value="Molybdenum cofactor biosynthesis proteins"/>
    <property type="match status" value="1"/>
</dbReference>
<dbReference type="RefSeq" id="WP_214623737.1">
    <property type="nucleotide sequence ID" value="NZ_JAHGAW010000007.1"/>
</dbReference>
<evidence type="ECO:0000313" key="13">
    <source>
        <dbReference type="EMBL" id="MBT2187615.1"/>
    </source>
</evidence>
<evidence type="ECO:0000313" key="14">
    <source>
        <dbReference type="Proteomes" id="UP001138757"/>
    </source>
</evidence>
<evidence type="ECO:0000256" key="2">
    <source>
        <dbReference type="ARBA" id="ARBA00002901"/>
    </source>
</evidence>
<dbReference type="PROSITE" id="PS01079">
    <property type="entry name" value="MOCF_BIOSYNTHESIS_2"/>
    <property type="match status" value="1"/>
</dbReference>
<evidence type="ECO:0000256" key="4">
    <source>
        <dbReference type="ARBA" id="ARBA00010763"/>
    </source>
</evidence>
<dbReference type="Pfam" id="PF03454">
    <property type="entry name" value="MoeA_C"/>
    <property type="match status" value="1"/>
</dbReference>
<dbReference type="PANTHER" id="PTHR10192">
    <property type="entry name" value="MOLYBDOPTERIN BIOSYNTHESIS PROTEIN"/>
    <property type="match status" value="1"/>
</dbReference>
<dbReference type="Gene3D" id="2.40.340.10">
    <property type="entry name" value="MoeA, C-terminal, domain IV"/>
    <property type="match status" value="1"/>
</dbReference>
<evidence type="ECO:0000256" key="5">
    <source>
        <dbReference type="ARBA" id="ARBA00022505"/>
    </source>
</evidence>
<dbReference type="InterPro" id="IPR036135">
    <property type="entry name" value="MoeA_linker/N_sf"/>
</dbReference>
<dbReference type="SMART" id="SM00852">
    <property type="entry name" value="MoCF_biosynth"/>
    <property type="match status" value="1"/>
</dbReference>
<evidence type="ECO:0000256" key="10">
    <source>
        <dbReference type="ARBA" id="ARBA00047317"/>
    </source>
</evidence>
<dbReference type="FunFam" id="3.40.980.10:FF:000004">
    <property type="entry name" value="Molybdopterin molybdenumtransferase"/>
    <property type="match status" value="1"/>
</dbReference>
<proteinExistence type="inferred from homology"/>
<organism evidence="13 14">
    <name type="scientific">Sphingobium nicotianae</name>
    <dbReference type="NCBI Taxonomy" id="2782607"/>
    <lineage>
        <taxon>Bacteria</taxon>
        <taxon>Pseudomonadati</taxon>
        <taxon>Pseudomonadota</taxon>
        <taxon>Alphaproteobacteria</taxon>
        <taxon>Sphingomonadales</taxon>
        <taxon>Sphingomonadaceae</taxon>
        <taxon>Sphingobium</taxon>
    </lineage>
</organism>
<dbReference type="InterPro" id="IPR005110">
    <property type="entry name" value="MoeA_linker/N"/>
</dbReference>
<dbReference type="GO" id="GO:0006777">
    <property type="term" value="P:Mo-molybdopterin cofactor biosynthetic process"/>
    <property type="evidence" value="ECO:0007669"/>
    <property type="project" value="UniProtKB-UniRule"/>
</dbReference>
<dbReference type="EMBL" id="JAHGAW010000007">
    <property type="protein sequence ID" value="MBT2187615.1"/>
    <property type="molecule type" value="Genomic_DNA"/>
</dbReference>
<dbReference type="GO" id="GO:0005829">
    <property type="term" value="C:cytosol"/>
    <property type="evidence" value="ECO:0007669"/>
    <property type="project" value="TreeGrafter"/>
</dbReference>
<comment type="cofactor">
    <cofactor evidence="1 11">
        <name>Mg(2+)</name>
        <dbReference type="ChEBI" id="CHEBI:18420"/>
    </cofactor>
</comment>
<dbReference type="Gene3D" id="3.40.980.10">
    <property type="entry name" value="MoaB/Mog-like domain"/>
    <property type="match status" value="1"/>
</dbReference>
<evidence type="ECO:0000256" key="11">
    <source>
        <dbReference type="RuleBase" id="RU365090"/>
    </source>
</evidence>
<evidence type="ECO:0000256" key="6">
    <source>
        <dbReference type="ARBA" id="ARBA00022679"/>
    </source>
</evidence>
<dbReference type="InterPro" id="IPR036425">
    <property type="entry name" value="MoaB/Mog-like_dom_sf"/>
</dbReference>
<comment type="similarity">
    <text evidence="4 11">Belongs to the MoeA family.</text>
</comment>
<dbReference type="InterPro" id="IPR038987">
    <property type="entry name" value="MoeA-like"/>
</dbReference>
<dbReference type="SUPFAM" id="SSF63867">
    <property type="entry name" value="MoeA C-terminal domain-like"/>
    <property type="match status" value="1"/>
</dbReference>
<dbReference type="InterPro" id="IPR005111">
    <property type="entry name" value="MoeA_C_domain_IV"/>
</dbReference>
<evidence type="ECO:0000256" key="3">
    <source>
        <dbReference type="ARBA" id="ARBA00005046"/>
    </source>
</evidence>
<comment type="catalytic activity">
    <reaction evidence="10">
        <text>adenylyl-molybdopterin + molybdate = Mo-molybdopterin + AMP + H(+)</text>
        <dbReference type="Rhea" id="RHEA:35047"/>
        <dbReference type="ChEBI" id="CHEBI:15378"/>
        <dbReference type="ChEBI" id="CHEBI:36264"/>
        <dbReference type="ChEBI" id="CHEBI:62727"/>
        <dbReference type="ChEBI" id="CHEBI:71302"/>
        <dbReference type="ChEBI" id="CHEBI:456215"/>
        <dbReference type="EC" id="2.10.1.1"/>
    </reaction>
</comment>
<evidence type="ECO:0000256" key="9">
    <source>
        <dbReference type="ARBA" id="ARBA00023150"/>
    </source>
</evidence>
<dbReference type="SUPFAM" id="SSF63882">
    <property type="entry name" value="MoeA N-terminal region -like"/>
    <property type="match status" value="1"/>
</dbReference>
<dbReference type="Pfam" id="PF00994">
    <property type="entry name" value="MoCF_biosynth"/>
    <property type="match status" value="1"/>
</dbReference>
<keyword evidence="5 11" id="KW-0500">Molybdenum</keyword>
<evidence type="ECO:0000259" key="12">
    <source>
        <dbReference type="SMART" id="SM00852"/>
    </source>
</evidence>
<dbReference type="GO" id="GO:0046872">
    <property type="term" value="F:metal ion binding"/>
    <property type="evidence" value="ECO:0007669"/>
    <property type="project" value="UniProtKB-UniRule"/>
</dbReference>
<evidence type="ECO:0000256" key="1">
    <source>
        <dbReference type="ARBA" id="ARBA00001946"/>
    </source>
</evidence>
<feature type="domain" description="MoaB/Mog" evidence="12">
    <location>
        <begin position="177"/>
        <end position="314"/>
    </location>
</feature>
<dbReference type="InterPro" id="IPR036688">
    <property type="entry name" value="MoeA_C_domain_IV_sf"/>
</dbReference>
<dbReference type="PANTHER" id="PTHR10192:SF5">
    <property type="entry name" value="GEPHYRIN"/>
    <property type="match status" value="1"/>
</dbReference>
<dbReference type="CDD" id="cd00887">
    <property type="entry name" value="MoeA"/>
    <property type="match status" value="1"/>
</dbReference>
<dbReference type="GO" id="GO:0061599">
    <property type="term" value="F:molybdopterin molybdotransferase activity"/>
    <property type="evidence" value="ECO:0007669"/>
    <property type="project" value="UniProtKB-UniRule"/>
</dbReference>
<dbReference type="Pfam" id="PF03453">
    <property type="entry name" value="MoeA_N"/>
    <property type="match status" value="1"/>
</dbReference>
<keyword evidence="9 11" id="KW-0501">Molybdenum cofactor biosynthesis</keyword>